<dbReference type="AlphaFoldDB" id="A0A120G5P0"/>
<gene>
    <name evidence="1" type="ORF">PFLmoz3_05952</name>
</gene>
<organism evidence="1 2">
    <name type="scientific">Pseudomonas fluorescens</name>
    <dbReference type="NCBI Taxonomy" id="294"/>
    <lineage>
        <taxon>Bacteria</taxon>
        <taxon>Pseudomonadati</taxon>
        <taxon>Pseudomonadota</taxon>
        <taxon>Gammaproteobacteria</taxon>
        <taxon>Pseudomonadales</taxon>
        <taxon>Pseudomonadaceae</taxon>
        <taxon>Pseudomonas</taxon>
    </lineage>
</organism>
<protein>
    <recommendedName>
        <fullName evidence="3">HNH endonuclease</fullName>
    </recommendedName>
</protein>
<accession>A0A120G5P0</accession>
<dbReference type="RefSeq" id="WP_060765303.1">
    <property type="nucleotide sequence ID" value="NZ_LCYA01000206.1"/>
</dbReference>
<evidence type="ECO:0000313" key="1">
    <source>
        <dbReference type="EMBL" id="KWV84414.1"/>
    </source>
</evidence>
<reference evidence="1 2" key="1">
    <citation type="submission" date="2015-05" db="EMBL/GenBank/DDBJ databases">
        <title>A genomic and transcriptomic approach to investigate the blue pigment phenotype in Pseudomonas fluorescens.</title>
        <authorList>
            <person name="Andreani N.A."/>
            <person name="Cardazzo B."/>
        </authorList>
    </citation>
    <scope>NUCLEOTIDE SEQUENCE [LARGE SCALE GENOMIC DNA]</scope>
    <source>
        <strain evidence="1 2">Ps_22</strain>
    </source>
</reference>
<name>A0A120G5P0_PSEFL</name>
<evidence type="ECO:0008006" key="3">
    <source>
        <dbReference type="Google" id="ProtNLM"/>
    </source>
</evidence>
<dbReference type="PATRIC" id="fig|294.194.peg.6597"/>
<evidence type="ECO:0000313" key="2">
    <source>
        <dbReference type="Proteomes" id="UP000061348"/>
    </source>
</evidence>
<dbReference type="Proteomes" id="UP000061348">
    <property type="component" value="Unassembled WGS sequence"/>
</dbReference>
<proteinExistence type="predicted"/>
<comment type="caution">
    <text evidence="1">The sequence shown here is derived from an EMBL/GenBank/DDBJ whole genome shotgun (WGS) entry which is preliminary data.</text>
</comment>
<dbReference type="EMBL" id="LCYA01000206">
    <property type="protein sequence ID" value="KWV84414.1"/>
    <property type="molecule type" value="Genomic_DNA"/>
</dbReference>
<sequence length="275" mass="31645">MPSDIELYCYCCEEPKVGDEHVPPQSFFAKGNRAGLIKVPSCKLHNQDKSADDEYIRSVLLSSIELDGNEAIASNFEVHSRALKRSGERLKSKLLNDADIEIFLKLQEEFKDDPCAGVKIFSELEKSGICTGLLGLLSNDYRDEVVVASDGVEHKTISYSFDKLRLLAYFKLMAKALFYHETKWPWLGEVVLIPHNFVSRDATENEIALHRNHLNLIDRESSQGAHKEVFYYGMFTHLKNERTIDYYSVNFCLYDHFKFTAIMTSENFIDHKERI</sequence>